<dbReference type="InterPro" id="IPR013083">
    <property type="entry name" value="Znf_RING/FYVE/PHD"/>
</dbReference>
<evidence type="ECO:0000256" key="3">
    <source>
        <dbReference type="ARBA" id="ARBA00022833"/>
    </source>
</evidence>
<keyword evidence="1" id="KW-0479">Metal-binding</keyword>
<keyword evidence="3" id="KW-0862">Zinc</keyword>
<keyword evidence="2 4" id="KW-0863">Zinc-finger</keyword>
<evidence type="ECO:0000259" key="6">
    <source>
        <dbReference type="PROSITE" id="PS50089"/>
    </source>
</evidence>
<dbReference type="Proteomes" id="UP000193467">
    <property type="component" value="Unassembled WGS sequence"/>
</dbReference>
<dbReference type="GO" id="GO:0005829">
    <property type="term" value="C:cytosol"/>
    <property type="evidence" value="ECO:0007669"/>
    <property type="project" value="TreeGrafter"/>
</dbReference>
<dbReference type="AlphaFoldDB" id="A0A1Y2G5P8"/>
<dbReference type="GO" id="GO:0008270">
    <property type="term" value="F:zinc ion binding"/>
    <property type="evidence" value="ECO:0007669"/>
    <property type="project" value="UniProtKB-KW"/>
</dbReference>
<feature type="domain" description="RING-type" evidence="6">
    <location>
        <begin position="63"/>
        <end position="107"/>
    </location>
</feature>
<evidence type="ECO:0000256" key="2">
    <source>
        <dbReference type="ARBA" id="ARBA00022771"/>
    </source>
</evidence>
<organism evidence="7 8">
    <name type="scientific">Leucosporidium creatinivorum</name>
    <dbReference type="NCBI Taxonomy" id="106004"/>
    <lineage>
        <taxon>Eukaryota</taxon>
        <taxon>Fungi</taxon>
        <taxon>Dikarya</taxon>
        <taxon>Basidiomycota</taxon>
        <taxon>Pucciniomycotina</taxon>
        <taxon>Microbotryomycetes</taxon>
        <taxon>Leucosporidiales</taxon>
        <taxon>Leucosporidium</taxon>
    </lineage>
</organism>
<dbReference type="EMBL" id="MCGR01000001">
    <property type="protein sequence ID" value="ORY92389.1"/>
    <property type="molecule type" value="Genomic_DNA"/>
</dbReference>
<sequence length="206" mass="22726">MRVELNRGWQRSNNAFNTAALAQLRALGGATPGDDASSTESKGKAVPTPAKKATGPVASVTDCCICLYPVTVCQALFIAPCSHVTHFKCIRPLITQNYPGFCCPLCRTYADLEADVEIEPWEPEEPVAAEAPATVDEAPELQEDDAMSSRQWCRQQSCAPSPHAFRPRSISPFLPSRRTSRFSYLRLAQHLSSHLHQHLQQPRTSH</sequence>
<evidence type="ECO:0000256" key="4">
    <source>
        <dbReference type="PROSITE-ProRule" id="PRU00175"/>
    </source>
</evidence>
<accession>A0A1Y2G5P8</accession>
<feature type="region of interest" description="Disordered" evidence="5">
    <location>
        <begin position="30"/>
        <end position="53"/>
    </location>
</feature>
<evidence type="ECO:0000256" key="1">
    <source>
        <dbReference type="ARBA" id="ARBA00022723"/>
    </source>
</evidence>
<gene>
    <name evidence="7" type="ORF">BCR35DRAFT_5</name>
</gene>
<dbReference type="GO" id="GO:0006511">
    <property type="term" value="P:ubiquitin-dependent protein catabolic process"/>
    <property type="evidence" value="ECO:0007669"/>
    <property type="project" value="TreeGrafter"/>
</dbReference>
<dbReference type="OrthoDB" id="687730at2759"/>
<dbReference type="STRING" id="106004.A0A1Y2G5P8"/>
<evidence type="ECO:0000313" key="8">
    <source>
        <dbReference type="Proteomes" id="UP000193467"/>
    </source>
</evidence>
<dbReference type="GO" id="GO:0061630">
    <property type="term" value="F:ubiquitin protein ligase activity"/>
    <property type="evidence" value="ECO:0007669"/>
    <property type="project" value="TreeGrafter"/>
</dbReference>
<dbReference type="Pfam" id="PF17123">
    <property type="entry name" value="zf-RING_11"/>
    <property type="match status" value="1"/>
</dbReference>
<dbReference type="Gene3D" id="3.30.40.10">
    <property type="entry name" value="Zinc/RING finger domain, C3HC4 (zinc finger)"/>
    <property type="match status" value="1"/>
</dbReference>
<comment type="caution">
    <text evidence="7">The sequence shown here is derived from an EMBL/GenBank/DDBJ whole genome shotgun (WGS) entry which is preliminary data.</text>
</comment>
<name>A0A1Y2G5P8_9BASI</name>
<dbReference type="PROSITE" id="PS50089">
    <property type="entry name" value="ZF_RING_2"/>
    <property type="match status" value="1"/>
</dbReference>
<dbReference type="InParanoid" id="A0A1Y2G5P8"/>
<dbReference type="PANTHER" id="PTHR15067">
    <property type="entry name" value="E3 UBIQUITIN-PROTEIN LIGASE RNF8"/>
    <property type="match status" value="1"/>
</dbReference>
<dbReference type="GO" id="GO:0032153">
    <property type="term" value="C:cell division site"/>
    <property type="evidence" value="ECO:0007669"/>
    <property type="project" value="TreeGrafter"/>
</dbReference>
<proteinExistence type="predicted"/>
<protein>
    <recommendedName>
        <fullName evidence="6">RING-type domain-containing protein</fullName>
    </recommendedName>
</protein>
<dbReference type="GO" id="GO:0000151">
    <property type="term" value="C:ubiquitin ligase complex"/>
    <property type="evidence" value="ECO:0007669"/>
    <property type="project" value="TreeGrafter"/>
</dbReference>
<reference evidence="7 8" key="1">
    <citation type="submission" date="2016-07" db="EMBL/GenBank/DDBJ databases">
        <title>Pervasive Adenine N6-methylation of Active Genes in Fungi.</title>
        <authorList>
            <consortium name="DOE Joint Genome Institute"/>
            <person name="Mondo S.J."/>
            <person name="Dannebaum R.O."/>
            <person name="Kuo R.C."/>
            <person name="Labutti K."/>
            <person name="Haridas S."/>
            <person name="Kuo A."/>
            <person name="Salamov A."/>
            <person name="Ahrendt S.R."/>
            <person name="Lipzen A."/>
            <person name="Sullivan W."/>
            <person name="Andreopoulos W.B."/>
            <person name="Clum A."/>
            <person name="Lindquist E."/>
            <person name="Daum C."/>
            <person name="Ramamoorthy G.K."/>
            <person name="Gryganskyi A."/>
            <person name="Culley D."/>
            <person name="Magnuson J.K."/>
            <person name="James T.Y."/>
            <person name="O'Malley M.A."/>
            <person name="Stajich J.E."/>
            <person name="Spatafora J.W."/>
            <person name="Visel A."/>
            <person name="Grigoriev I.V."/>
        </authorList>
    </citation>
    <scope>NUCLEOTIDE SEQUENCE [LARGE SCALE GENOMIC DNA]</scope>
    <source>
        <strain evidence="7 8">62-1032</strain>
    </source>
</reference>
<dbReference type="PANTHER" id="PTHR15067:SF7">
    <property type="entry name" value="E3 UBIQUITIN-PROTEIN LIGASE DMA1-RELATED"/>
    <property type="match status" value="1"/>
</dbReference>
<keyword evidence="8" id="KW-1185">Reference proteome</keyword>
<evidence type="ECO:0000313" key="7">
    <source>
        <dbReference type="EMBL" id="ORY92389.1"/>
    </source>
</evidence>
<dbReference type="InterPro" id="IPR001841">
    <property type="entry name" value="Znf_RING"/>
</dbReference>
<dbReference type="GO" id="GO:0016567">
    <property type="term" value="P:protein ubiquitination"/>
    <property type="evidence" value="ECO:0007669"/>
    <property type="project" value="TreeGrafter"/>
</dbReference>
<dbReference type="SUPFAM" id="SSF57850">
    <property type="entry name" value="RING/U-box"/>
    <property type="match status" value="1"/>
</dbReference>
<evidence type="ECO:0000256" key="5">
    <source>
        <dbReference type="SAM" id="MobiDB-lite"/>
    </source>
</evidence>